<evidence type="ECO:0000256" key="7">
    <source>
        <dbReference type="ARBA" id="ARBA00022787"/>
    </source>
</evidence>
<accession>A0ABD3X3K1</accession>
<comment type="caution">
    <text evidence="16">The sequence shown here is derived from an EMBL/GenBank/DDBJ whole genome shotgun (WGS) entry which is preliminary data.</text>
</comment>
<dbReference type="Pfam" id="PF16026">
    <property type="entry name" value="MIEAP"/>
    <property type="match status" value="1"/>
</dbReference>
<evidence type="ECO:0000256" key="2">
    <source>
        <dbReference type="ARBA" id="ARBA00004305"/>
    </source>
</evidence>
<keyword evidence="9" id="KW-0446">Lipid-binding</keyword>
<sequence length="394" mass="44776">MGCGTSFLGPSKPPTASEKDVETISEKRKIDNKDNGRITVPPDECSGLQREGSSDSGISISSNDKSSQEITKTATEYNMIIADLKAEVQNLREEKDALLTRLSAVGAVWLTDNNPRITDLSDENRPGKLLEQFSQIYDNEWTDGFEYLTGVEECREQTSIQQLLLILKDIYNECLKSTRKQRKKLQRAVCAYLGVSGEFQKDEELILKETEKKLHAYRATRPEECFARITKVIGENLLKKEYDNKVYVALNKYIQGCIRVCWFMCVRNPPMHLYFGQNLRKDGRRYFDDTKFVSYTRSGKYVKFIVWPAVFLHEDGPMLKKGVAQVTKIRASGIYQKLIAASLAVLKGGLKAKAVNRDTIIRKVDVCAKDLEENMVTSYLTPFISNTERETGRV</sequence>
<evidence type="ECO:0000256" key="8">
    <source>
        <dbReference type="ARBA" id="ARBA00023054"/>
    </source>
</evidence>
<comment type="similarity">
    <text evidence="4">Belongs to the MIEAP family.</text>
</comment>
<evidence type="ECO:0000256" key="3">
    <source>
        <dbReference type="ARBA" id="ARBA00004496"/>
    </source>
</evidence>
<dbReference type="GO" id="GO:0005741">
    <property type="term" value="C:mitochondrial outer membrane"/>
    <property type="evidence" value="ECO:0007669"/>
    <property type="project" value="UniProtKB-SubCell"/>
</dbReference>
<keyword evidence="11" id="KW-0472">Membrane</keyword>
<feature type="compositionally biased region" description="Basic and acidic residues" evidence="14">
    <location>
        <begin position="17"/>
        <end position="36"/>
    </location>
</feature>
<evidence type="ECO:0000256" key="4">
    <source>
        <dbReference type="ARBA" id="ARBA00008233"/>
    </source>
</evidence>
<gene>
    <name evidence="16" type="ORF">ACJMK2_031857</name>
</gene>
<dbReference type="GO" id="GO:0005759">
    <property type="term" value="C:mitochondrial matrix"/>
    <property type="evidence" value="ECO:0007669"/>
    <property type="project" value="UniProtKB-SubCell"/>
</dbReference>
<feature type="region of interest" description="Disordered" evidence="14">
    <location>
        <begin position="1"/>
        <end position="69"/>
    </location>
</feature>
<dbReference type="InterPro" id="IPR026169">
    <property type="entry name" value="MIEAP"/>
</dbReference>
<dbReference type="InterPro" id="IPR031981">
    <property type="entry name" value="MIEAP_C"/>
</dbReference>
<proteinExistence type="inferred from homology"/>
<evidence type="ECO:0000256" key="9">
    <source>
        <dbReference type="ARBA" id="ARBA00023121"/>
    </source>
</evidence>
<evidence type="ECO:0000256" key="11">
    <source>
        <dbReference type="ARBA" id="ARBA00023136"/>
    </source>
</evidence>
<evidence type="ECO:0000256" key="12">
    <source>
        <dbReference type="ARBA" id="ARBA00032687"/>
    </source>
</evidence>
<comment type="subcellular location">
    <subcellularLocation>
        <location evidence="3">Cytoplasm</location>
    </subcellularLocation>
    <subcellularLocation>
        <location evidence="2">Mitochondrion matrix</location>
    </subcellularLocation>
    <subcellularLocation>
        <location evidence="1">Mitochondrion outer membrane</location>
    </subcellularLocation>
</comment>
<feature type="domain" description="Mitochondria-eating protein C-terminal" evidence="15">
    <location>
        <begin position="125"/>
        <end position="324"/>
    </location>
</feature>
<reference evidence="16 17" key="1">
    <citation type="submission" date="2024-11" db="EMBL/GenBank/DDBJ databases">
        <title>Chromosome-level genome assembly of the freshwater bivalve Anodonta woodiana.</title>
        <authorList>
            <person name="Chen X."/>
        </authorList>
    </citation>
    <scope>NUCLEOTIDE SEQUENCE [LARGE SCALE GENOMIC DNA]</scope>
    <source>
        <strain evidence="16">MN2024</strain>
        <tissue evidence="16">Gills</tissue>
    </source>
</reference>
<protein>
    <recommendedName>
        <fullName evidence="5">Mitochondria-eating protein</fullName>
    </recommendedName>
    <alternativeName>
        <fullName evidence="12">Spermatogenesis-associated protein 18</fullName>
    </alternativeName>
</protein>
<dbReference type="GO" id="GO:0008289">
    <property type="term" value="F:lipid binding"/>
    <property type="evidence" value="ECO:0007669"/>
    <property type="project" value="UniProtKB-KW"/>
</dbReference>
<evidence type="ECO:0000256" key="14">
    <source>
        <dbReference type="SAM" id="MobiDB-lite"/>
    </source>
</evidence>
<organism evidence="16 17">
    <name type="scientific">Sinanodonta woodiana</name>
    <name type="common">Chinese pond mussel</name>
    <name type="synonym">Anodonta woodiana</name>
    <dbReference type="NCBI Taxonomy" id="1069815"/>
    <lineage>
        <taxon>Eukaryota</taxon>
        <taxon>Metazoa</taxon>
        <taxon>Spiralia</taxon>
        <taxon>Lophotrochozoa</taxon>
        <taxon>Mollusca</taxon>
        <taxon>Bivalvia</taxon>
        <taxon>Autobranchia</taxon>
        <taxon>Heteroconchia</taxon>
        <taxon>Palaeoheterodonta</taxon>
        <taxon>Unionida</taxon>
        <taxon>Unionoidea</taxon>
        <taxon>Unionidae</taxon>
        <taxon>Unioninae</taxon>
        <taxon>Sinanodonta</taxon>
    </lineage>
</organism>
<evidence type="ECO:0000256" key="1">
    <source>
        <dbReference type="ARBA" id="ARBA00004294"/>
    </source>
</evidence>
<evidence type="ECO:0000256" key="10">
    <source>
        <dbReference type="ARBA" id="ARBA00023128"/>
    </source>
</evidence>
<evidence type="ECO:0000256" key="6">
    <source>
        <dbReference type="ARBA" id="ARBA00022490"/>
    </source>
</evidence>
<evidence type="ECO:0000313" key="16">
    <source>
        <dbReference type="EMBL" id="KAL3879563.1"/>
    </source>
</evidence>
<keyword evidence="10" id="KW-0496">Mitochondrion</keyword>
<dbReference type="EMBL" id="JBJQND010000004">
    <property type="protein sequence ID" value="KAL3879563.1"/>
    <property type="molecule type" value="Genomic_DNA"/>
</dbReference>
<feature type="coiled-coil region" evidence="13">
    <location>
        <begin position="74"/>
        <end position="101"/>
    </location>
</feature>
<keyword evidence="8 13" id="KW-0175">Coiled coil</keyword>
<evidence type="ECO:0000259" key="15">
    <source>
        <dbReference type="Pfam" id="PF16026"/>
    </source>
</evidence>
<name>A0ABD3X3K1_SINWO</name>
<dbReference type="AlphaFoldDB" id="A0ABD3X3K1"/>
<keyword evidence="6" id="KW-0963">Cytoplasm</keyword>
<keyword evidence="7" id="KW-1000">Mitochondrion outer membrane</keyword>
<feature type="compositionally biased region" description="Low complexity" evidence="14">
    <location>
        <begin position="54"/>
        <end position="65"/>
    </location>
</feature>
<dbReference type="PANTHER" id="PTHR21771">
    <property type="entry name" value="MITOCHONDRIA-EATING PROTEIN-RELATED"/>
    <property type="match status" value="1"/>
</dbReference>
<dbReference type="PANTHER" id="PTHR21771:SF0">
    <property type="entry name" value="MITOCHONDRIA-EATING PROTEIN"/>
    <property type="match status" value="1"/>
</dbReference>
<dbReference type="Proteomes" id="UP001634394">
    <property type="component" value="Unassembled WGS sequence"/>
</dbReference>
<evidence type="ECO:0000313" key="17">
    <source>
        <dbReference type="Proteomes" id="UP001634394"/>
    </source>
</evidence>
<keyword evidence="17" id="KW-1185">Reference proteome</keyword>
<evidence type="ECO:0000256" key="13">
    <source>
        <dbReference type="SAM" id="Coils"/>
    </source>
</evidence>
<evidence type="ECO:0000256" key="5">
    <source>
        <dbReference type="ARBA" id="ARBA00019863"/>
    </source>
</evidence>